<keyword evidence="2" id="KW-1185">Reference proteome</keyword>
<accession>A0A0V1BNF2</accession>
<dbReference type="Proteomes" id="UP000054776">
    <property type="component" value="Unassembled WGS sequence"/>
</dbReference>
<evidence type="ECO:0000313" key="1">
    <source>
        <dbReference type="EMBL" id="KRY38351.1"/>
    </source>
</evidence>
<gene>
    <name evidence="1" type="ORF">T01_2947</name>
</gene>
<sequence length="104" mass="11825">MTRTNKAAKCGDNWTSVTGAAAIPTTNKFHDVIIILRDVVLVQNSTIVFTQLNPHPSGKYYILRSYTFRYRFHVDLRHPGSWHFDRFSRLISNVSDLPGFGSSP</sequence>
<name>A0A0V1BNF2_TRISP</name>
<reference evidence="1 2" key="1">
    <citation type="submission" date="2015-01" db="EMBL/GenBank/DDBJ databases">
        <title>Evolution of Trichinella species and genotypes.</title>
        <authorList>
            <person name="Korhonen P.K."/>
            <person name="Edoardo P."/>
            <person name="Giuseppe L.R."/>
            <person name="Gasser R.B."/>
        </authorList>
    </citation>
    <scope>NUCLEOTIDE SEQUENCE [LARGE SCALE GENOMIC DNA]</scope>
    <source>
        <strain evidence="1">ISS3</strain>
    </source>
</reference>
<comment type="caution">
    <text evidence="1">The sequence shown here is derived from an EMBL/GenBank/DDBJ whole genome shotgun (WGS) entry which is preliminary data.</text>
</comment>
<dbReference type="EMBL" id="JYDH01000026">
    <property type="protein sequence ID" value="KRY38351.1"/>
    <property type="molecule type" value="Genomic_DNA"/>
</dbReference>
<dbReference type="AlphaFoldDB" id="A0A0V1BNF2"/>
<evidence type="ECO:0000313" key="2">
    <source>
        <dbReference type="Proteomes" id="UP000054776"/>
    </source>
</evidence>
<proteinExistence type="predicted"/>
<dbReference type="OrthoDB" id="10448636at2759"/>
<dbReference type="InParanoid" id="A0A0V1BNF2"/>
<protein>
    <submittedName>
        <fullName evidence="1">Uncharacterized protein</fullName>
    </submittedName>
</protein>
<organism evidence="1 2">
    <name type="scientific">Trichinella spiralis</name>
    <name type="common">Trichina worm</name>
    <dbReference type="NCBI Taxonomy" id="6334"/>
    <lineage>
        <taxon>Eukaryota</taxon>
        <taxon>Metazoa</taxon>
        <taxon>Ecdysozoa</taxon>
        <taxon>Nematoda</taxon>
        <taxon>Enoplea</taxon>
        <taxon>Dorylaimia</taxon>
        <taxon>Trichinellida</taxon>
        <taxon>Trichinellidae</taxon>
        <taxon>Trichinella</taxon>
    </lineage>
</organism>